<reference evidence="5" key="2">
    <citation type="submission" date="2018-07" db="EMBL/GenBank/DDBJ databases">
        <authorList>
            <person name="Quirk P.G."/>
            <person name="Krulwich T.A."/>
        </authorList>
    </citation>
    <scope>NUCLEOTIDE SEQUENCE</scope>
</reference>
<dbReference type="PROSITE" id="PS50143">
    <property type="entry name" value="BIR_REPEAT_2"/>
    <property type="match status" value="1"/>
</dbReference>
<protein>
    <submittedName>
        <fullName evidence="4">CSON007021 protein</fullName>
    </submittedName>
</protein>
<evidence type="ECO:0000256" key="2">
    <source>
        <dbReference type="ARBA" id="ARBA00022771"/>
    </source>
</evidence>
<accession>A0A336KCF4</accession>
<dbReference type="GO" id="GO:0008270">
    <property type="term" value="F:zinc ion binding"/>
    <property type="evidence" value="ECO:0007669"/>
    <property type="project" value="UniProtKB-KW"/>
</dbReference>
<dbReference type="OMA" id="GWTHADI"/>
<keyword evidence="1" id="KW-0479">Metal-binding</keyword>
<dbReference type="InterPro" id="IPR001370">
    <property type="entry name" value="BIR_rpt"/>
</dbReference>
<dbReference type="SMART" id="SM00238">
    <property type="entry name" value="BIR"/>
    <property type="match status" value="1"/>
</dbReference>
<dbReference type="Pfam" id="PF13920">
    <property type="entry name" value="zf-C3HC4_3"/>
    <property type="match status" value="1"/>
</dbReference>
<sequence>MHKILMNVKIKQESLSRAQNISVPPSSLNVENQRLLTFADWNQPKLDKTLMSQIGFYFIGPTDLVKCHFCKVEIGMWQSEDNPVEEHLRWSPNCPLLNGRETNNVPIDAEAIKRLLFSLNPAAFFPCGHIFACDKCALNFKTCPVCRHPITQSLKIYFT</sequence>
<dbReference type="EMBL" id="UFQS01000264">
    <property type="protein sequence ID" value="SSX02201.1"/>
    <property type="molecule type" value="Genomic_DNA"/>
</dbReference>
<keyword evidence="2" id="KW-0863">Zinc-finger</keyword>
<dbReference type="GO" id="GO:0051726">
    <property type="term" value="P:regulation of cell cycle"/>
    <property type="evidence" value="ECO:0007669"/>
    <property type="project" value="TreeGrafter"/>
</dbReference>
<dbReference type="Pfam" id="PF00653">
    <property type="entry name" value="BIR"/>
    <property type="match status" value="1"/>
</dbReference>
<dbReference type="InterPro" id="IPR013083">
    <property type="entry name" value="Znf_RING/FYVE/PHD"/>
</dbReference>
<dbReference type="VEuPathDB" id="VectorBase:CSON007021"/>
<dbReference type="PANTHER" id="PTHR10044:SF139">
    <property type="entry name" value="DEATH-ASSOCIATED INHIBITOR OF APOPTOSIS 2"/>
    <property type="match status" value="1"/>
</dbReference>
<dbReference type="SUPFAM" id="SSF57924">
    <property type="entry name" value="Inhibitor of apoptosis (IAP) repeat"/>
    <property type="match status" value="1"/>
</dbReference>
<dbReference type="GO" id="GO:0005737">
    <property type="term" value="C:cytoplasm"/>
    <property type="evidence" value="ECO:0007669"/>
    <property type="project" value="TreeGrafter"/>
</dbReference>
<dbReference type="PANTHER" id="PTHR10044">
    <property type="entry name" value="INHIBITOR OF APOPTOSIS"/>
    <property type="match status" value="1"/>
</dbReference>
<evidence type="ECO:0000256" key="1">
    <source>
        <dbReference type="ARBA" id="ARBA00022723"/>
    </source>
</evidence>
<dbReference type="InterPro" id="IPR050784">
    <property type="entry name" value="IAP"/>
</dbReference>
<dbReference type="GO" id="GO:0005634">
    <property type="term" value="C:nucleus"/>
    <property type="evidence" value="ECO:0007669"/>
    <property type="project" value="TreeGrafter"/>
</dbReference>
<reference evidence="4" key="1">
    <citation type="submission" date="2018-04" db="EMBL/GenBank/DDBJ databases">
        <authorList>
            <person name="Go L.Y."/>
            <person name="Mitchell J.A."/>
        </authorList>
    </citation>
    <scope>NUCLEOTIDE SEQUENCE</scope>
    <source>
        <tissue evidence="4">Whole organism</tissue>
    </source>
</reference>
<organism evidence="4">
    <name type="scientific">Culicoides sonorensis</name>
    <name type="common">Biting midge</name>
    <dbReference type="NCBI Taxonomy" id="179676"/>
    <lineage>
        <taxon>Eukaryota</taxon>
        <taxon>Metazoa</taxon>
        <taxon>Ecdysozoa</taxon>
        <taxon>Arthropoda</taxon>
        <taxon>Hexapoda</taxon>
        <taxon>Insecta</taxon>
        <taxon>Pterygota</taxon>
        <taxon>Neoptera</taxon>
        <taxon>Endopterygota</taxon>
        <taxon>Diptera</taxon>
        <taxon>Nematocera</taxon>
        <taxon>Chironomoidea</taxon>
        <taxon>Ceratopogonidae</taxon>
        <taxon>Ceratopogoninae</taxon>
        <taxon>Culicoides</taxon>
        <taxon>Monoculicoides</taxon>
    </lineage>
</organism>
<evidence type="ECO:0000313" key="4">
    <source>
        <dbReference type="EMBL" id="SSX02201.1"/>
    </source>
</evidence>
<gene>
    <name evidence="4" type="primary">CSON007021</name>
</gene>
<dbReference type="Gene3D" id="3.30.40.10">
    <property type="entry name" value="Zinc/RING finger domain, C3HC4 (zinc finger)"/>
    <property type="match status" value="1"/>
</dbReference>
<proteinExistence type="predicted"/>
<keyword evidence="3" id="KW-0862">Zinc</keyword>
<dbReference type="FunFam" id="1.10.1170.10:FF:000002">
    <property type="entry name" value="Baculoviral IAP repeat containing 7"/>
    <property type="match status" value="1"/>
</dbReference>
<dbReference type="Gene3D" id="1.10.1170.10">
    <property type="entry name" value="Inhibitor Of Apoptosis Protein (2mihbC-IAP-1), Chain A"/>
    <property type="match status" value="1"/>
</dbReference>
<dbReference type="AlphaFoldDB" id="A0A336KCF4"/>
<evidence type="ECO:0000313" key="5">
    <source>
        <dbReference type="EMBL" id="SSX22578.1"/>
    </source>
</evidence>
<evidence type="ECO:0000256" key="3">
    <source>
        <dbReference type="ARBA" id="ARBA00022833"/>
    </source>
</evidence>
<dbReference type="CDD" id="cd00022">
    <property type="entry name" value="BIR"/>
    <property type="match status" value="1"/>
</dbReference>
<name>A0A336KCF4_CULSO</name>
<dbReference type="EMBL" id="UFQT01000264">
    <property type="protein sequence ID" value="SSX22578.1"/>
    <property type="molecule type" value="Genomic_DNA"/>
</dbReference>